<proteinExistence type="predicted"/>
<dbReference type="AlphaFoldDB" id="A0A6A3NZ04"/>
<protein>
    <submittedName>
        <fullName evidence="1">Uncharacterized protein</fullName>
    </submittedName>
</protein>
<dbReference type="Proteomes" id="UP000435112">
    <property type="component" value="Unassembled WGS sequence"/>
</dbReference>
<dbReference type="EMBL" id="QXFU01000043">
    <property type="protein sequence ID" value="KAE9046767.1"/>
    <property type="molecule type" value="Genomic_DNA"/>
</dbReference>
<evidence type="ECO:0000313" key="1">
    <source>
        <dbReference type="EMBL" id="KAE9046767.1"/>
    </source>
</evidence>
<organism evidence="1 2">
    <name type="scientific">Phytophthora rubi</name>
    <dbReference type="NCBI Taxonomy" id="129364"/>
    <lineage>
        <taxon>Eukaryota</taxon>
        <taxon>Sar</taxon>
        <taxon>Stramenopiles</taxon>
        <taxon>Oomycota</taxon>
        <taxon>Peronosporomycetes</taxon>
        <taxon>Peronosporales</taxon>
        <taxon>Peronosporaceae</taxon>
        <taxon>Phytophthora</taxon>
    </lineage>
</organism>
<evidence type="ECO:0000313" key="2">
    <source>
        <dbReference type="Proteomes" id="UP000435112"/>
    </source>
</evidence>
<name>A0A6A3NZ04_9STRA</name>
<gene>
    <name evidence="1" type="ORF">PR002_g1467</name>
</gene>
<accession>A0A6A3NZ04</accession>
<comment type="caution">
    <text evidence="1">The sequence shown here is derived from an EMBL/GenBank/DDBJ whole genome shotgun (WGS) entry which is preliminary data.</text>
</comment>
<reference evidence="1 2" key="1">
    <citation type="submission" date="2018-09" db="EMBL/GenBank/DDBJ databases">
        <title>Genomic investigation of the strawberry pathogen Phytophthora fragariae indicates pathogenicity is determined by transcriptional variation in three key races.</title>
        <authorList>
            <person name="Adams T.M."/>
            <person name="Armitage A.D."/>
            <person name="Sobczyk M.K."/>
            <person name="Bates H.J."/>
            <person name="Dunwell J.M."/>
            <person name="Nellist C.F."/>
            <person name="Harrison R.J."/>
        </authorList>
    </citation>
    <scope>NUCLEOTIDE SEQUENCE [LARGE SCALE GENOMIC DNA]</scope>
    <source>
        <strain evidence="1 2">SCRP324</strain>
    </source>
</reference>
<sequence>MGSPPPRRSHAETWLHYAPQRLNSGPDISTQLLPKQPVWSLGESLLAGPLLFLPLANPLALPGNSDHSSYLSVASTS</sequence>